<dbReference type="EnsemblPlants" id="MELO3C003042.2.1">
    <property type="protein sequence ID" value="MELO3C003042.2.1"/>
    <property type="gene ID" value="MELO3C003042.2"/>
</dbReference>
<proteinExistence type="predicted"/>
<name>A0A9I9CG00_CUCME</name>
<organism evidence="1">
    <name type="scientific">Cucumis melo</name>
    <name type="common">Muskmelon</name>
    <dbReference type="NCBI Taxonomy" id="3656"/>
    <lineage>
        <taxon>Eukaryota</taxon>
        <taxon>Viridiplantae</taxon>
        <taxon>Streptophyta</taxon>
        <taxon>Embryophyta</taxon>
        <taxon>Tracheophyta</taxon>
        <taxon>Spermatophyta</taxon>
        <taxon>Magnoliopsida</taxon>
        <taxon>eudicotyledons</taxon>
        <taxon>Gunneridae</taxon>
        <taxon>Pentapetalae</taxon>
        <taxon>rosids</taxon>
        <taxon>fabids</taxon>
        <taxon>Cucurbitales</taxon>
        <taxon>Cucurbitaceae</taxon>
        <taxon>Benincaseae</taxon>
        <taxon>Cucumis</taxon>
    </lineage>
</organism>
<dbReference type="AlphaFoldDB" id="A0A9I9CG00"/>
<sequence length="59" mass="6502">MGFTFNQRLITISPRLGILPLPRLGIHVQPASRELPETSTNVQHQNIAQLAPTWGSLLA</sequence>
<protein>
    <submittedName>
        <fullName evidence="1">Uncharacterized protein</fullName>
    </submittedName>
</protein>
<evidence type="ECO:0000313" key="1">
    <source>
        <dbReference type="EnsemblPlants" id="MELO3C003042.2.1"/>
    </source>
</evidence>
<reference evidence="1" key="1">
    <citation type="submission" date="2023-03" db="UniProtKB">
        <authorList>
            <consortium name="EnsemblPlants"/>
        </authorList>
    </citation>
    <scope>IDENTIFICATION</scope>
</reference>
<accession>A0A9I9CG00</accession>
<dbReference type="Gramene" id="MELO3C003042.2.1">
    <property type="protein sequence ID" value="MELO3C003042.2.1"/>
    <property type="gene ID" value="MELO3C003042.2"/>
</dbReference>